<accession>A0A3E2NRG0</accession>
<comment type="caution">
    <text evidence="2">The sequence shown here is derived from an EMBL/GenBank/DDBJ whole genome shotgun (WGS) entry which is preliminary data.</text>
</comment>
<feature type="transmembrane region" description="Helical" evidence="1">
    <location>
        <begin position="80"/>
        <end position="100"/>
    </location>
</feature>
<feature type="transmembrane region" description="Helical" evidence="1">
    <location>
        <begin position="121"/>
        <end position="142"/>
    </location>
</feature>
<name>A0A3E2NRG0_9SPHI</name>
<dbReference type="Proteomes" id="UP000260823">
    <property type="component" value="Unassembled WGS sequence"/>
</dbReference>
<evidence type="ECO:0000256" key="1">
    <source>
        <dbReference type="SAM" id="Phobius"/>
    </source>
</evidence>
<dbReference type="OrthoDB" id="983172at2"/>
<proteinExistence type="predicted"/>
<protein>
    <submittedName>
        <fullName evidence="2">Uncharacterized protein</fullName>
    </submittedName>
</protein>
<feature type="transmembrane region" description="Helical" evidence="1">
    <location>
        <begin position="56"/>
        <end position="74"/>
    </location>
</feature>
<evidence type="ECO:0000313" key="3">
    <source>
        <dbReference type="Proteomes" id="UP000260823"/>
    </source>
</evidence>
<dbReference type="RefSeq" id="WP_117383939.1">
    <property type="nucleotide sequence ID" value="NZ_QWDE01000002.1"/>
</dbReference>
<gene>
    <name evidence="2" type="ORF">DYU05_15180</name>
</gene>
<evidence type="ECO:0000313" key="2">
    <source>
        <dbReference type="EMBL" id="RFZ83470.1"/>
    </source>
</evidence>
<reference evidence="2 3" key="1">
    <citation type="submission" date="2018-08" db="EMBL/GenBank/DDBJ databases">
        <title>Mucilaginibacter terrae sp. nov., isolated from manganese diggings.</title>
        <authorList>
            <person name="Huang Y."/>
            <person name="Zhou Z."/>
        </authorList>
    </citation>
    <scope>NUCLEOTIDE SEQUENCE [LARGE SCALE GENOMIC DNA]</scope>
    <source>
        <strain evidence="2 3">ZH6</strain>
    </source>
</reference>
<feature type="transmembrane region" description="Helical" evidence="1">
    <location>
        <begin position="26"/>
        <end position="44"/>
    </location>
</feature>
<keyword evidence="1" id="KW-0472">Membrane</keyword>
<keyword evidence="1" id="KW-1133">Transmembrane helix</keyword>
<dbReference type="AlphaFoldDB" id="A0A3E2NRG0"/>
<keyword evidence="1" id="KW-0812">Transmembrane</keyword>
<sequence length="150" mass="16473">MIDTEELLPEVTSIDAKVFLAKHVRLATFLGGPIAGGYIIAENYKALNDYRMAKNTWAVTLLVTVAVFGAILYLPGVSRLPSVFFPLLFSLAGYQLTVILQDKRLYAYMNNGGTAYNWGRPVVVSLIACVVQLFLIFIVAIASDMTALLH</sequence>
<keyword evidence="3" id="KW-1185">Reference proteome</keyword>
<dbReference type="EMBL" id="QWDE01000002">
    <property type="protein sequence ID" value="RFZ83470.1"/>
    <property type="molecule type" value="Genomic_DNA"/>
</dbReference>
<organism evidence="2 3">
    <name type="scientific">Mucilaginibacter terrenus</name>
    <dbReference type="NCBI Taxonomy" id="2482727"/>
    <lineage>
        <taxon>Bacteria</taxon>
        <taxon>Pseudomonadati</taxon>
        <taxon>Bacteroidota</taxon>
        <taxon>Sphingobacteriia</taxon>
        <taxon>Sphingobacteriales</taxon>
        <taxon>Sphingobacteriaceae</taxon>
        <taxon>Mucilaginibacter</taxon>
    </lineage>
</organism>